<dbReference type="Gene3D" id="3.40.50.720">
    <property type="entry name" value="NAD(P)-binding Rossmann-like Domain"/>
    <property type="match status" value="2"/>
</dbReference>
<keyword evidence="5" id="KW-1185">Reference proteome</keyword>
<evidence type="ECO:0000259" key="3">
    <source>
        <dbReference type="Pfam" id="PF02826"/>
    </source>
</evidence>
<dbReference type="Proteomes" id="UP000332515">
    <property type="component" value="Unassembled WGS sequence"/>
</dbReference>
<proteinExistence type="predicted"/>
<gene>
    <name evidence="4" type="ORF">F0357_22835</name>
</gene>
<dbReference type="InterPro" id="IPR036291">
    <property type="entry name" value="NAD(P)-bd_dom_sf"/>
</dbReference>
<dbReference type="InterPro" id="IPR006140">
    <property type="entry name" value="D-isomer_DH_NAD-bd"/>
</dbReference>
<dbReference type="RefSeq" id="WP_153490703.1">
    <property type="nucleotide sequence ID" value="NZ_VWNA01000003.1"/>
</dbReference>
<organism evidence="4 5">
    <name type="scientific">Segnochrobactrum spirostomi</name>
    <dbReference type="NCBI Taxonomy" id="2608987"/>
    <lineage>
        <taxon>Bacteria</taxon>
        <taxon>Pseudomonadati</taxon>
        <taxon>Pseudomonadota</taxon>
        <taxon>Alphaproteobacteria</taxon>
        <taxon>Hyphomicrobiales</taxon>
        <taxon>Segnochrobactraceae</taxon>
        <taxon>Segnochrobactrum</taxon>
    </lineage>
</organism>
<dbReference type="GO" id="GO:0016491">
    <property type="term" value="F:oxidoreductase activity"/>
    <property type="evidence" value="ECO:0007669"/>
    <property type="project" value="UniProtKB-KW"/>
</dbReference>
<name>A0A6A7Y978_9HYPH</name>
<comment type="caution">
    <text evidence="4">The sequence shown here is derived from an EMBL/GenBank/DDBJ whole genome shotgun (WGS) entry which is preliminary data.</text>
</comment>
<evidence type="ECO:0000256" key="1">
    <source>
        <dbReference type="ARBA" id="ARBA00023002"/>
    </source>
</evidence>
<dbReference type="CDD" id="cd05300">
    <property type="entry name" value="2-Hacid_dh_1"/>
    <property type="match status" value="1"/>
</dbReference>
<sequence>MHIHIETQPGDLLITAEALTERLALAGFGDDLAAGRLSVSQNAEPARFPDSIGAADVLIAGRLLDIAAAKAVSPALRWVQTIAAGVERFLPGLPADVQLTNASGVHGAKGGEFVLAAVLTLNYAIPGFVDDKAARRWAPSFGAPVAGKSCVLLGVGGIGAAAASALRQRGVRVTGVTRSGTAEAELDDMVPVDRLDTVLPHADFVVSTLPLTPETAGLMGRSRLESLKPGCGVVVVGRADVFDYTALADLLTQGRLGGAVLDVFPVEPLPPAHPLWDCPRLIITPHCSVDDHTIYVPRCLDIFADNLGRLLAGRPLANLVDRARGY</sequence>
<protein>
    <submittedName>
        <fullName evidence="4">D-2-hydroxyacid dehydrogenase</fullName>
    </submittedName>
</protein>
<dbReference type="PANTHER" id="PTHR43333:SF1">
    <property type="entry name" value="D-ISOMER SPECIFIC 2-HYDROXYACID DEHYDROGENASE NAD-BINDING DOMAIN-CONTAINING PROTEIN"/>
    <property type="match status" value="1"/>
</dbReference>
<dbReference type="AlphaFoldDB" id="A0A6A7Y978"/>
<evidence type="ECO:0000313" key="5">
    <source>
        <dbReference type="Proteomes" id="UP000332515"/>
    </source>
</evidence>
<dbReference type="PANTHER" id="PTHR43333">
    <property type="entry name" value="2-HACID_DH_C DOMAIN-CONTAINING PROTEIN"/>
    <property type="match status" value="1"/>
</dbReference>
<dbReference type="Pfam" id="PF02826">
    <property type="entry name" value="2-Hacid_dh_C"/>
    <property type="match status" value="1"/>
</dbReference>
<dbReference type="SUPFAM" id="SSF51735">
    <property type="entry name" value="NAD(P)-binding Rossmann-fold domains"/>
    <property type="match status" value="1"/>
</dbReference>
<reference evidence="4 5" key="1">
    <citation type="submission" date="2019-09" db="EMBL/GenBank/DDBJ databases">
        <title>Segnochrobactrum spirostomi gen. nov., sp. nov., isolated from the ciliate Spirostomum cf. yagiui and description of a novel family, Segnochrobactraceae fam. nov. within the order Rhizobiales of the class Alphaproteobacteria.</title>
        <authorList>
            <person name="Akter S."/>
            <person name="Shazib S.U.A."/>
            <person name="Shin M.K."/>
        </authorList>
    </citation>
    <scope>NUCLEOTIDE SEQUENCE [LARGE SCALE GENOMIC DNA]</scope>
    <source>
        <strain evidence="4 5">Sp-1</strain>
    </source>
</reference>
<keyword evidence="2" id="KW-0520">NAD</keyword>
<evidence type="ECO:0000313" key="4">
    <source>
        <dbReference type="EMBL" id="MQT15436.1"/>
    </source>
</evidence>
<accession>A0A6A7Y978</accession>
<keyword evidence="1" id="KW-0560">Oxidoreductase</keyword>
<feature type="domain" description="D-isomer specific 2-hydroxyacid dehydrogenase NAD-binding" evidence="3">
    <location>
        <begin position="118"/>
        <end position="288"/>
    </location>
</feature>
<dbReference type="GO" id="GO:0051287">
    <property type="term" value="F:NAD binding"/>
    <property type="evidence" value="ECO:0007669"/>
    <property type="project" value="InterPro"/>
</dbReference>
<evidence type="ECO:0000256" key="2">
    <source>
        <dbReference type="ARBA" id="ARBA00023027"/>
    </source>
</evidence>
<dbReference type="EMBL" id="VWNA01000003">
    <property type="protein sequence ID" value="MQT15436.1"/>
    <property type="molecule type" value="Genomic_DNA"/>
</dbReference>